<keyword evidence="3" id="KW-0238">DNA-binding</keyword>
<dbReference type="Gene3D" id="1.10.1420.10">
    <property type="match status" value="1"/>
</dbReference>
<dbReference type="CDD" id="cd03283">
    <property type="entry name" value="ABC_MutS-like"/>
    <property type="match status" value="1"/>
</dbReference>
<feature type="transmembrane region" description="Helical" evidence="4">
    <location>
        <begin position="212"/>
        <end position="235"/>
    </location>
</feature>
<sequence length="604" mass="68841">MEKIRNIYKKRVAYYSKTISKLAKSINTLGNLRLLAGIIGVINGIFFVASRNSLIALIIFFISIAVFIYLVSIYNNLQRSEDYITLLKTINEDSIKRLDGDWTDFKDDGAEFKNRQHRFSEDLDIFGEGSLFQWVSRSTTPMGKIALAKMLSEPENKKDVINKRQKAVEELSKKRWWRQRLQVEGLLIDNRYMNKERFLQWATNANGSFSNAWVVVGIRSLPIITMSLLVMAYLINIVPKSVAILAVTLQGLLLLIDMKRRSKTLDLVYTYKNMIRVYSRMLDYIEKGNFHAEHLKELQQSLVNNKGLTAGQQLKSLEKLTDRILNRNNLAFFPINILTLWDYQCMIGLEAWKNQSGRFVEKWLDTIGTMEALSSLANIGHDYPQWTVPEILDSPSVFLGKVVGHPLIAKGQVCNDIAIQEPSRILLITGSNMSGKSTLLRTVGINLVLAYAGAPVCASSMKCSIVNLYTCMRISDNLERKISSFYGELLRIKEIVAAARNSGQVFFLIDEVFKGTNSHDRHLGAKFLIKQLDQDRAMGLISTHDLELADIEQESKGSVKNYHFQEYYKDNEIRFDYKLRSGVSTTRNALHLIKMAGIKIKDES</sequence>
<evidence type="ECO:0000256" key="1">
    <source>
        <dbReference type="ARBA" id="ARBA00022741"/>
    </source>
</evidence>
<dbReference type="KEGG" id="cace:CACET_c30040"/>
<evidence type="ECO:0000313" key="7">
    <source>
        <dbReference type="Proteomes" id="UP000035704"/>
    </source>
</evidence>
<dbReference type="Proteomes" id="UP000035704">
    <property type="component" value="Chromosome"/>
</dbReference>
<keyword evidence="1" id="KW-0547">Nucleotide-binding</keyword>
<dbReference type="InterPro" id="IPR000432">
    <property type="entry name" value="DNA_mismatch_repair_MutS_C"/>
</dbReference>
<reference evidence="6 7" key="1">
    <citation type="submission" date="2014-10" db="EMBL/GenBank/DDBJ databases">
        <title>Genome sequence of Clostridium aceticum DSM 1496.</title>
        <authorList>
            <person name="Poehlein A."/>
            <person name="Schiel-Bengelsdorf B."/>
            <person name="Gottschalk G."/>
            <person name="Duerre P."/>
            <person name="Daniel R."/>
        </authorList>
    </citation>
    <scope>NUCLEOTIDE SEQUENCE [LARGE SCALE GENOMIC DNA]</scope>
    <source>
        <strain evidence="6 7">DSM 1496</strain>
    </source>
</reference>
<feature type="domain" description="DNA mismatch repair proteins mutS family" evidence="5">
    <location>
        <begin position="423"/>
        <end position="603"/>
    </location>
</feature>
<dbReference type="RefSeq" id="WP_052661353.1">
    <property type="nucleotide sequence ID" value="NZ_CP009687.1"/>
</dbReference>
<dbReference type="GO" id="GO:0030983">
    <property type="term" value="F:mismatched DNA binding"/>
    <property type="evidence" value="ECO:0007669"/>
    <property type="project" value="InterPro"/>
</dbReference>
<protein>
    <submittedName>
        <fullName evidence="6">DNA mismatch repair protein MutS</fullName>
    </submittedName>
</protein>
<gene>
    <name evidence="6" type="primary">mutS2</name>
    <name evidence="6" type="ORF">CACET_c30040</name>
</gene>
<dbReference type="EMBL" id="CP009687">
    <property type="protein sequence ID" value="AKL96448.1"/>
    <property type="molecule type" value="Genomic_DNA"/>
</dbReference>
<evidence type="ECO:0000256" key="3">
    <source>
        <dbReference type="ARBA" id="ARBA00023125"/>
    </source>
</evidence>
<keyword evidence="2" id="KW-0067">ATP-binding</keyword>
<evidence type="ECO:0000256" key="4">
    <source>
        <dbReference type="SAM" id="Phobius"/>
    </source>
</evidence>
<feature type="transmembrane region" description="Helical" evidence="4">
    <location>
        <begin position="54"/>
        <end position="74"/>
    </location>
</feature>
<keyword evidence="7" id="KW-1185">Reference proteome</keyword>
<dbReference type="InterPro" id="IPR007696">
    <property type="entry name" value="DNA_mismatch_repair_MutS_core"/>
</dbReference>
<evidence type="ECO:0000256" key="2">
    <source>
        <dbReference type="ARBA" id="ARBA00022840"/>
    </source>
</evidence>
<dbReference type="InterPro" id="IPR036187">
    <property type="entry name" value="DNA_mismatch_repair_MutS_sf"/>
</dbReference>
<keyword evidence="4" id="KW-0472">Membrane</keyword>
<dbReference type="GO" id="GO:0006298">
    <property type="term" value="P:mismatch repair"/>
    <property type="evidence" value="ECO:0007669"/>
    <property type="project" value="InterPro"/>
</dbReference>
<dbReference type="STRING" id="84022.CACET_c30040"/>
<dbReference type="OrthoDB" id="9802448at2"/>
<dbReference type="SUPFAM" id="SSF52540">
    <property type="entry name" value="P-loop containing nucleoside triphosphate hydrolases"/>
    <property type="match status" value="1"/>
</dbReference>
<dbReference type="Pfam" id="PF05192">
    <property type="entry name" value="MutS_III"/>
    <property type="match status" value="1"/>
</dbReference>
<evidence type="ECO:0000313" key="6">
    <source>
        <dbReference type="EMBL" id="AKL96448.1"/>
    </source>
</evidence>
<feature type="transmembrane region" description="Helical" evidence="4">
    <location>
        <begin position="30"/>
        <end position="48"/>
    </location>
</feature>
<accession>A0A0G3WDM6</accession>
<dbReference type="PANTHER" id="PTHR11361">
    <property type="entry name" value="DNA MISMATCH REPAIR PROTEIN MUTS FAMILY MEMBER"/>
    <property type="match status" value="1"/>
</dbReference>
<dbReference type="InterPro" id="IPR027417">
    <property type="entry name" value="P-loop_NTPase"/>
</dbReference>
<dbReference type="Gene3D" id="3.40.50.300">
    <property type="entry name" value="P-loop containing nucleotide triphosphate hydrolases"/>
    <property type="match status" value="1"/>
</dbReference>
<dbReference type="InterPro" id="IPR045076">
    <property type="entry name" value="MutS"/>
</dbReference>
<dbReference type="GO" id="GO:0005829">
    <property type="term" value="C:cytosol"/>
    <property type="evidence" value="ECO:0007669"/>
    <property type="project" value="TreeGrafter"/>
</dbReference>
<name>A0A0G3WDM6_9CLOT</name>
<organism evidence="6 7">
    <name type="scientific">Clostridium aceticum</name>
    <dbReference type="NCBI Taxonomy" id="84022"/>
    <lineage>
        <taxon>Bacteria</taxon>
        <taxon>Bacillati</taxon>
        <taxon>Bacillota</taxon>
        <taxon>Clostridia</taxon>
        <taxon>Eubacteriales</taxon>
        <taxon>Clostridiaceae</taxon>
        <taxon>Clostridium</taxon>
    </lineage>
</organism>
<evidence type="ECO:0000259" key="5">
    <source>
        <dbReference type="SMART" id="SM00534"/>
    </source>
</evidence>
<proteinExistence type="predicted"/>
<dbReference type="GO" id="GO:0140664">
    <property type="term" value="F:ATP-dependent DNA damage sensor activity"/>
    <property type="evidence" value="ECO:0007669"/>
    <property type="project" value="InterPro"/>
</dbReference>
<dbReference type="AlphaFoldDB" id="A0A0G3WDM6"/>
<dbReference type="SMART" id="SM00534">
    <property type="entry name" value="MUTSac"/>
    <property type="match status" value="1"/>
</dbReference>
<dbReference type="GO" id="GO:0005524">
    <property type="term" value="F:ATP binding"/>
    <property type="evidence" value="ECO:0007669"/>
    <property type="project" value="UniProtKB-KW"/>
</dbReference>
<keyword evidence="4" id="KW-0812">Transmembrane</keyword>
<keyword evidence="4" id="KW-1133">Transmembrane helix</keyword>
<dbReference type="Pfam" id="PF00488">
    <property type="entry name" value="MutS_V"/>
    <property type="match status" value="1"/>
</dbReference>
<dbReference type="PATRIC" id="fig|84022.6.peg.3058"/>
<dbReference type="PANTHER" id="PTHR11361:SF99">
    <property type="entry name" value="DNA MISMATCH REPAIR PROTEIN"/>
    <property type="match status" value="1"/>
</dbReference>
<dbReference type="SUPFAM" id="SSF48334">
    <property type="entry name" value="DNA repair protein MutS, domain III"/>
    <property type="match status" value="1"/>
</dbReference>